<evidence type="ECO:0000313" key="3">
    <source>
        <dbReference type="Proteomes" id="UP001204621"/>
    </source>
</evidence>
<comment type="caution">
    <text evidence="2">The sequence shown here is derived from an EMBL/GenBank/DDBJ whole genome shotgun (WGS) entry which is preliminary data.</text>
</comment>
<gene>
    <name evidence="2" type="ORF">NX778_22300</name>
</gene>
<dbReference type="SUPFAM" id="SSF64307">
    <property type="entry name" value="SirA-like"/>
    <property type="match status" value="1"/>
</dbReference>
<evidence type="ECO:0000313" key="2">
    <source>
        <dbReference type="EMBL" id="MCS0660806.1"/>
    </source>
</evidence>
<dbReference type="Proteomes" id="UP001204621">
    <property type="component" value="Unassembled WGS sequence"/>
</dbReference>
<dbReference type="InterPro" id="IPR018720">
    <property type="entry name" value="DUF2249"/>
</dbReference>
<dbReference type="Pfam" id="PF10006">
    <property type="entry name" value="DUF2249"/>
    <property type="match status" value="1"/>
</dbReference>
<accession>A0ABT2D3H6</accession>
<feature type="domain" description="DUF2249" evidence="1">
    <location>
        <begin position="9"/>
        <end position="73"/>
    </location>
</feature>
<dbReference type="RefSeq" id="WP_258814004.1">
    <property type="nucleotide sequence ID" value="NZ_JANUGU010000010.1"/>
</dbReference>
<protein>
    <submittedName>
        <fullName evidence="2">DUF2249 domain-containing protein</fullName>
    </submittedName>
</protein>
<organism evidence="2 3">
    <name type="scientific">Massilia terrae</name>
    <dbReference type="NCBI Taxonomy" id="1811224"/>
    <lineage>
        <taxon>Bacteria</taxon>
        <taxon>Pseudomonadati</taxon>
        <taxon>Pseudomonadota</taxon>
        <taxon>Betaproteobacteria</taxon>
        <taxon>Burkholderiales</taxon>
        <taxon>Oxalobacteraceae</taxon>
        <taxon>Telluria group</taxon>
        <taxon>Massilia</taxon>
    </lineage>
</organism>
<dbReference type="Gene3D" id="3.30.110.40">
    <property type="entry name" value="TusA-like domain"/>
    <property type="match status" value="1"/>
</dbReference>
<dbReference type="EMBL" id="JANUGU010000010">
    <property type="protein sequence ID" value="MCS0660806.1"/>
    <property type="molecule type" value="Genomic_DNA"/>
</dbReference>
<sequence length="76" mass="8743">MSDTDTIHLDVRGLQPPEPLERVLDALDWLAPGKRLLMLIDREPLPLYRILDRNGYRYRATMHDTGTVTVEITLAN</sequence>
<keyword evidence="3" id="KW-1185">Reference proteome</keyword>
<reference evidence="2 3" key="1">
    <citation type="submission" date="2022-08" db="EMBL/GenBank/DDBJ databases">
        <title>Reclassification of Massilia species as members of the genera Telluria, Duganella, Pseudoduganella, Mokoshia gen. nov. and Zemynaea gen. nov. using orthogonal and non-orthogonal genome-based approaches.</title>
        <authorList>
            <person name="Bowman J.P."/>
        </authorList>
    </citation>
    <scope>NUCLEOTIDE SEQUENCE [LARGE SCALE GENOMIC DNA]</scope>
    <source>
        <strain evidence="2 3">JCM 31606</strain>
    </source>
</reference>
<dbReference type="InterPro" id="IPR036868">
    <property type="entry name" value="TusA-like_sf"/>
</dbReference>
<proteinExistence type="predicted"/>
<name>A0ABT2D3H6_9BURK</name>
<evidence type="ECO:0000259" key="1">
    <source>
        <dbReference type="Pfam" id="PF10006"/>
    </source>
</evidence>